<reference evidence="1 2" key="1">
    <citation type="submission" date="2022-03" db="EMBL/GenBank/DDBJ databases">
        <authorList>
            <person name="Macdonald S."/>
            <person name="Ahmed S."/>
            <person name="Newling K."/>
        </authorList>
    </citation>
    <scope>NUCLEOTIDE SEQUENCE [LARGE SCALE GENOMIC DNA]</scope>
</reference>
<evidence type="ECO:0000313" key="1">
    <source>
        <dbReference type="EMBL" id="CAH8302725.1"/>
    </source>
</evidence>
<dbReference type="AlphaFoldDB" id="A0ABC8IWZ8"/>
<organism evidence="1 2">
    <name type="scientific">Eruca vesicaria subsp. sativa</name>
    <name type="common">Garden rocket</name>
    <name type="synonym">Eruca sativa</name>
    <dbReference type="NCBI Taxonomy" id="29727"/>
    <lineage>
        <taxon>Eukaryota</taxon>
        <taxon>Viridiplantae</taxon>
        <taxon>Streptophyta</taxon>
        <taxon>Embryophyta</taxon>
        <taxon>Tracheophyta</taxon>
        <taxon>Spermatophyta</taxon>
        <taxon>Magnoliopsida</taxon>
        <taxon>eudicotyledons</taxon>
        <taxon>Gunneridae</taxon>
        <taxon>Pentapetalae</taxon>
        <taxon>rosids</taxon>
        <taxon>malvids</taxon>
        <taxon>Brassicales</taxon>
        <taxon>Brassicaceae</taxon>
        <taxon>Brassiceae</taxon>
        <taxon>Eruca</taxon>
    </lineage>
</organism>
<comment type="caution">
    <text evidence="1">The sequence shown here is derived from an EMBL/GenBank/DDBJ whole genome shotgun (WGS) entry which is preliminary data.</text>
</comment>
<gene>
    <name evidence="1" type="ORF">ERUC_LOCUS3257</name>
</gene>
<evidence type="ECO:0000313" key="2">
    <source>
        <dbReference type="Proteomes" id="UP001642260"/>
    </source>
</evidence>
<name>A0ABC8IWZ8_ERUVS</name>
<sequence length="97" mass="10887">MPKSNKNTEKEGIEINDGADSSFDLTLLKEAIDHVPTKNNSFDLTSMALAISSVDRKCSKRRLSAMKRNIKSTAEKESTMQRLRALIMICDKYSCKS</sequence>
<dbReference type="EMBL" id="CAKOAT010057377">
    <property type="protein sequence ID" value="CAH8302725.1"/>
    <property type="molecule type" value="Genomic_DNA"/>
</dbReference>
<protein>
    <submittedName>
        <fullName evidence="1">Uncharacterized protein</fullName>
    </submittedName>
</protein>
<dbReference type="Proteomes" id="UP001642260">
    <property type="component" value="Unassembled WGS sequence"/>
</dbReference>
<accession>A0ABC8IWZ8</accession>
<keyword evidence="2" id="KW-1185">Reference proteome</keyword>
<proteinExistence type="predicted"/>